<sequence length="68" mass="8010">MHPSFSNVSVASTFFSDRLSVCAICFVYAFILCDFWFHTKILFFFLYRIMFVDILRKISESVVVLLVQ</sequence>
<evidence type="ECO:0000256" key="1">
    <source>
        <dbReference type="SAM" id="Phobius"/>
    </source>
</evidence>
<evidence type="ECO:0000313" key="2">
    <source>
        <dbReference type="EMBL" id="BAR95832.1"/>
    </source>
</evidence>
<accession>A0AAD1BG98</accession>
<reference evidence="2 3" key="1">
    <citation type="submission" date="2015-07" db="EMBL/GenBank/DDBJ databases">
        <title>Complete genome sequence of Prevotella intermedia strain 17-2.</title>
        <authorList>
            <person name="Nambu T."/>
        </authorList>
    </citation>
    <scope>NUCLEOTIDE SEQUENCE [LARGE SCALE GENOMIC DNA]</scope>
    <source>
        <strain evidence="2 3">17-2</strain>
    </source>
</reference>
<dbReference type="EMBL" id="AP014925">
    <property type="protein sequence ID" value="BAR95832.1"/>
    <property type="molecule type" value="Genomic_DNA"/>
</dbReference>
<keyword evidence="1" id="KW-0472">Membrane</keyword>
<name>A0AAD1BG98_PREIN</name>
<evidence type="ECO:0000313" key="3">
    <source>
        <dbReference type="Proteomes" id="UP000067008"/>
    </source>
</evidence>
<gene>
    <name evidence="2" type="ORF">PI172_1104</name>
</gene>
<dbReference type="AlphaFoldDB" id="A0AAD1BG98"/>
<feature type="transmembrane region" description="Helical" evidence="1">
    <location>
        <begin position="20"/>
        <end position="47"/>
    </location>
</feature>
<proteinExistence type="predicted"/>
<organism evidence="2 3">
    <name type="scientific">Prevotella intermedia</name>
    <dbReference type="NCBI Taxonomy" id="28131"/>
    <lineage>
        <taxon>Bacteria</taxon>
        <taxon>Pseudomonadati</taxon>
        <taxon>Bacteroidota</taxon>
        <taxon>Bacteroidia</taxon>
        <taxon>Bacteroidales</taxon>
        <taxon>Prevotellaceae</taxon>
        <taxon>Prevotella</taxon>
    </lineage>
</organism>
<protein>
    <submittedName>
        <fullName evidence="2">Uncharacterized protein</fullName>
    </submittedName>
</protein>
<keyword evidence="1" id="KW-0812">Transmembrane</keyword>
<dbReference type="Proteomes" id="UP000067008">
    <property type="component" value="Chromosome 2"/>
</dbReference>
<keyword evidence="1" id="KW-1133">Transmembrane helix</keyword>